<accession>A0A9D9N7R5</accession>
<proteinExistence type="predicted"/>
<dbReference type="GO" id="GO:0043751">
    <property type="term" value="F:polyphosphate:AMP phosphotransferase activity"/>
    <property type="evidence" value="ECO:0007669"/>
    <property type="project" value="InterPro"/>
</dbReference>
<sequence length="508" mass="61142">MLEKIDVNKTILKEEYRKLKREMETQISMLQREAKEKKIPIIIVFEGFGMAGKGYLINQLIHPLDARGFTVYATEKETNEEKKYPFLWRFWTKTPEKGRITIFDTSWYKKVLKNSRKKEVTQKRMKESFQEIKNFEKQLVDDGTVIIKLFLYISKEEQKKRMKHLLSSKDTAWKVSKEDERCQKHYIQYVMDIDQMIEHTNSEKAPWTIIEAEHRDFATIKVLSTVMKAMQNACYHKGQKDEEEKEQIENNHRENIVSNSEKKIQTSFLQQLDLTLKLTDKEYKKRLKAVQNRLKELHNAIYKERIPVILALEGWDAAGKGGVIQRLTEPLDPRGYQVIPISAPNDTERKHHYLWRFWSTLPKKGHISIYDRTWYGRVLVERVEHLCTEQEWKRAYQELNEMEEHVIHEGIVLLKFWLHIDKNEQEKRFMARMNDPKKQWKITEEDWRNREKWEQYEEAINDMILYTSTTLAPWHMIEANDKQYARIKIMETVADTLEREIKKRKNEK</sequence>
<dbReference type="PANTHER" id="PTHR34383:SF3">
    <property type="entry name" value="POLYPHOSPHATE:AMP PHOSPHOTRANSFERASE"/>
    <property type="match status" value="1"/>
</dbReference>
<dbReference type="InterPro" id="IPR022488">
    <property type="entry name" value="PPK2-related"/>
</dbReference>
<keyword evidence="1" id="KW-0175">Coiled coil</keyword>
<evidence type="ECO:0000313" key="3">
    <source>
        <dbReference type="EMBL" id="MBO8463608.1"/>
    </source>
</evidence>
<evidence type="ECO:0000256" key="1">
    <source>
        <dbReference type="SAM" id="Coils"/>
    </source>
</evidence>
<feature type="domain" description="Polyphosphate kinase-2-related" evidence="2">
    <location>
        <begin position="13"/>
        <end position="233"/>
    </location>
</feature>
<dbReference type="Pfam" id="PF03976">
    <property type="entry name" value="PPK2"/>
    <property type="match status" value="2"/>
</dbReference>
<dbReference type="InterPro" id="IPR022489">
    <property type="entry name" value="PolyP_AMP_Tfrase"/>
</dbReference>
<comment type="caution">
    <text evidence="3">The sequence shown here is derived from an EMBL/GenBank/DDBJ whole genome shotgun (WGS) entry which is preliminary data.</text>
</comment>
<dbReference type="EMBL" id="JADIML010000183">
    <property type="protein sequence ID" value="MBO8463608.1"/>
    <property type="molecule type" value="Genomic_DNA"/>
</dbReference>
<dbReference type="GO" id="GO:0006797">
    <property type="term" value="P:polyphosphate metabolic process"/>
    <property type="evidence" value="ECO:0007669"/>
    <property type="project" value="InterPro"/>
</dbReference>
<dbReference type="Proteomes" id="UP000823618">
    <property type="component" value="Unassembled WGS sequence"/>
</dbReference>
<reference evidence="3" key="1">
    <citation type="submission" date="2020-10" db="EMBL/GenBank/DDBJ databases">
        <authorList>
            <person name="Gilroy R."/>
        </authorList>
    </citation>
    <scope>NUCLEOTIDE SEQUENCE</scope>
    <source>
        <strain evidence="3">E3-2379</strain>
    </source>
</reference>
<reference evidence="3" key="2">
    <citation type="journal article" date="2021" name="PeerJ">
        <title>Extensive microbial diversity within the chicken gut microbiome revealed by metagenomics and culture.</title>
        <authorList>
            <person name="Gilroy R."/>
            <person name="Ravi A."/>
            <person name="Getino M."/>
            <person name="Pursley I."/>
            <person name="Horton D.L."/>
            <person name="Alikhan N.F."/>
            <person name="Baker D."/>
            <person name="Gharbi K."/>
            <person name="Hall N."/>
            <person name="Watson M."/>
            <person name="Adriaenssens E.M."/>
            <person name="Foster-Nyarko E."/>
            <person name="Jarju S."/>
            <person name="Secka A."/>
            <person name="Antonio M."/>
            <person name="Oren A."/>
            <person name="Chaudhuri R.R."/>
            <person name="La Ragione R."/>
            <person name="Hildebrand F."/>
            <person name="Pallen M.J."/>
        </authorList>
    </citation>
    <scope>NUCLEOTIDE SEQUENCE</scope>
    <source>
        <strain evidence="3">E3-2379</strain>
    </source>
</reference>
<dbReference type="NCBIfam" id="TIGR03708">
    <property type="entry name" value="poly_P_AMP_trns"/>
    <property type="match status" value="1"/>
</dbReference>
<gene>
    <name evidence="3" type="primary">pap</name>
    <name evidence="3" type="ORF">IAC13_06730</name>
</gene>
<protein>
    <submittedName>
        <fullName evidence="3">Polyphosphate:AMP phosphotransferase</fullName>
    </submittedName>
</protein>
<evidence type="ECO:0000313" key="4">
    <source>
        <dbReference type="Proteomes" id="UP000823618"/>
    </source>
</evidence>
<feature type="coiled-coil region" evidence="1">
    <location>
        <begin position="2"/>
        <end position="36"/>
    </location>
</feature>
<dbReference type="Gene3D" id="3.40.50.300">
    <property type="entry name" value="P-loop containing nucleotide triphosphate hydrolases"/>
    <property type="match status" value="2"/>
</dbReference>
<dbReference type="AlphaFoldDB" id="A0A9D9N7R5"/>
<name>A0A9D9N7R5_9FIRM</name>
<dbReference type="SUPFAM" id="SSF52540">
    <property type="entry name" value="P-loop containing nucleoside triphosphate hydrolases"/>
    <property type="match status" value="2"/>
</dbReference>
<dbReference type="InterPro" id="IPR027417">
    <property type="entry name" value="P-loop_NTPase"/>
</dbReference>
<evidence type="ECO:0000259" key="2">
    <source>
        <dbReference type="Pfam" id="PF03976"/>
    </source>
</evidence>
<organism evidence="3 4">
    <name type="scientific">Candidatus Scybalomonas excrementavium</name>
    <dbReference type="NCBI Taxonomy" id="2840943"/>
    <lineage>
        <taxon>Bacteria</taxon>
        <taxon>Bacillati</taxon>
        <taxon>Bacillota</taxon>
        <taxon>Clostridia</taxon>
        <taxon>Lachnospirales</taxon>
        <taxon>Lachnospiraceae</taxon>
        <taxon>Lachnospiraceae incertae sedis</taxon>
        <taxon>Candidatus Scybalomonas</taxon>
    </lineage>
</organism>
<dbReference type="PANTHER" id="PTHR34383">
    <property type="entry name" value="POLYPHOSPHATE:AMP PHOSPHOTRANSFERASE-RELATED"/>
    <property type="match status" value="1"/>
</dbReference>
<feature type="domain" description="Polyphosphate kinase-2-related" evidence="2">
    <location>
        <begin position="278"/>
        <end position="504"/>
    </location>
</feature>